<evidence type="ECO:0000313" key="4">
    <source>
        <dbReference type="EMBL" id="SMF07030.1"/>
    </source>
</evidence>
<protein>
    <submittedName>
        <fullName evidence="4">Flagellar biosynthetic protein FlhB</fullName>
    </submittedName>
</protein>
<dbReference type="PANTHER" id="PTHR30531">
    <property type="entry name" value="FLAGELLAR BIOSYNTHETIC PROTEIN FLHB"/>
    <property type="match status" value="1"/>
</dbReference>
<reference evidence="5" key="1">
    <citation type="submission" date="2017-04" db="EMBL/GenBank/DDBJ databases">
        <authorList>
            <person name="Varghese N."/>
            <person name="Submissions S."/>
        </authorList>
    </citation>
    <scope>NUCLEOTIDE SEQUENCE [LARGE SCALE GENOMIC DNA]</scope>
    <source>
        <strain evidence="5">DSM 22618</strain>
    </source>
</reference>
<sequence>MAEMRGGDKTEKATPHKLRQARQQGQVARSRDMASAIGLLVALKLAFLSMPGWLDDFRRLFALSFATLSGQGALGNTWSMLFSGTLTLLVKMILPLAVIPLLVATVSLFPGGWVFATRHFQPRLDRLNPLSHFGRIASPQHASDIAKSIVKALVLGAVLYHVSRGAAQDFFALQGVPLDEALSRAASLLMDALLALTAVFIAFALIDLPLQTLLFLRQQRMSKQEIKDEYKSTEGRPEIKQRVRQLQLQLAQRGVRKSVPTADVVIVNPSHYAVALKYDEDRAEAPFIIAKGIDEMALYIRQVAAEHAVEVLPIPPLARAVYHTTQVNQQIPAPLYRAVAQVLTYVLQLKAFRAGSRHSRPELPSELPVPHELAEPRNPA</sequence>
<keyword evidence="4" id="KW-0282">Flagellum</keyword>
<evidence type="ECO:0000313" key="5">
    <source>
        <dbReference type="Proteomes" id="UP000192920"/>
    </source>
</evidence>
<feature type="transmembrane region" description="Helical" evidence="3">
    <location>
        <begin position="192"/>
        <end position="216"/>
    </location>
</feature>
<feature type="region of interest" description="Disordered" evidence="2">
    <location>
        <begin position="1"/>
        <end position="27"/>
    </location>
</feature>
<dbReference type="InterPro" id="IPR029025">
    <property type="entry name" value="T3SS_substrate_exporter_C"/>
</dbReference>
<keyword evidence="3" id="KW-1133">Transmembrane helix</keyword>
<keyword evidence="4" id="KW-0966">Cell projection</keyword>
<feature type="transmembrane region" description="Helical" evidence="3">
    <location>
        <begin position="60"/>
        <end position="81"/>
    </location>
</feature>
<comment type="similarity">
    <text evidence="1">Belongs to the type III secretion exporter family.</text>
</comment>
<feature type="compositionally biased region" description="Basic and acidic residues" evidence="2">
    <location>
        <begin position="1"/>
        <end position="14"/>
    </location>
</feature>
<keyword evidence="5" id="KW-1185">Reference proteome</keyword>
<dbReference type="Gene3D" id="3.40.1690.10">
    <property type="entry name" value="secretion proteins EscU"/>
    <property type="match status" value="1"/>
</dbReference>
<dbReference type="PANTHER" id="PTHR30531:SF12">
    <property type="entry name" value="FLAGELLAR BIOSYNTHETIC PROTEIN FLHB"/>
    <property type="match status" value="1"/>
</dbReference>
<dbReference type="Gene3D" id="6.10.250.2080">
    <property type="match status" value="1"/>
</dbReference>
<dbReference type="RefSeq" id="WP_085275409.1">
    <property type="nucleotide sequence ID" value="NZ_FXAG01000004.1"/>
</dbReference>
<proteinExistence type="inferred from homology"/>
<dbReference type="GO" id="GO:0005886">
    <property type="term" value="C:plasma membrane"/>
    <property type="evidence" value="ECO:0007669"/>
    <property type="project" value="TreeGrafter"/>
</dbReference>
<organism evidence="4 5">
    <name type="scientific">Pseudogulbenkiania subflava DSM 22618</name>
    <dbReference type="NCBI Taxonomy" id="1123014"/>
    <lineage>
        <taxon>Bacteria</taxon>
        <taxon>Pseudomonadati</taxon>
        <taxon>Pseudomonadota</taxon>
        <taxon>Betaproteobacteria</taxon>
        <taxon>Neisseriales</taxon>
        <taxon>Chromobacteriaceae</taxon>
        <taxon>Pseudogulbenkiania</taxon>
    </lineage>
</organism>
<dbReference type="STRING" id="1123014.SAMN02745746_01083"/>
<evidence type="ECO:0000256" key="1">
    <source>
        <dbReference type="ARBA" id="ARBA00010690"/>
    </source>
</evidence>
<accession>A0A1Y6BK60</accession>
<dbReference type="Proteomes" id="UP000192920">
    <property type="component" value="Unassembled WGS sequence"/>
</dbReference>
<evidence type="ECO:0000256" key="3">
    <source>
        <dbReference type="SAM" id="Phobius"/>
    </source>
</evidence>
<gene>
    <name evidence="4" type="ORF">SAMN02745746_01083</name>
</gene>
<dbReference type="GO" id="GO:0009306">
    <property type="term" value="P:protein secretion"/>
    <property type="evidence" value="ECO:0007669"/>
    <property type="project" value="InterPro"/>
</dbReference>
<keyword evidence="4" id="KW-0969">Cilium</keyword>
<keyword evidence="3" id="KW-0812">Transmembrane</keyword>
<dbReference type="Pfam" id="PF01312">
    <property type="entry name" value="Bac_export_2"/>
    <property type="match status" value="1"/>
</dbReference>
<keyword evidence="3" id="KW-0472">Membrane</keyword>
<dbReference type="InterPro" id="IPR006135">
    <property type="entry name" value="T3SS_substrate_exporter"/>
</dbReference>
<dbReference type="SUPFAM" id="SSF160544">
    <property type="entry name" value="EscU C-terminal domain-like"/>
    <property type="match status" value="1"/>
</dbReference>
<dbReference type="PRINTS" id="PR00950">
    <property type="entry name" value="TYPE3IMSPROT"/>
</dbReference>
<feature type="transmembrane region" description="Helical" evidence="3">
    <location>
        <begin position="93"/>
        <end position="116"/>
    </location>
</feature>
<dbReference type="EMBL" id="FXAG01000004">
    <property type="protein sequence ID" value="SMF07030.1"/>
    <property type="molecule type" value="Genomic_DNA"/>
</dbReference>
<name>A0A1Y6BK60_9NEIS</name>
<dbReference type="AlphaFoldDB" id="A0A1Y6BK60"/>
<evidence type="ECO:0000256" key="2">
    <source>
        <dbReference type="SAM" id="MobiDB-lite"/>
    </source>
</evidence>
<feature type="region of interest" description="Disordered" evidence="2">
    <location>
        <begin position="358"/>
        <end position="380"/>
    </location>
</feature>